<keyword evidence="2" id="KW-1185">Reference proteome</keyword>
<dbReference type="Proteomes" id="UP001165101">
    <property type="component" value="Unassembled WGS sequence"/>
</dbReference>
<sequence>MIIDEFSYKYINNDHNDLNDCIINTQNNFNQVLKNNNKRKLYSTNTCDDTINDTYDSECSEYYNELKNYKIISNSKNKINNKKKQILNFQKITINEKTNSLNLFKDGYGNIINYYKLNSNKKSVPKLIINQLNYNKININNIFNNNNLNNTNNNKPIILIFFGPGDDYFINKINSVQNKLINEMKDVKFIGISASIGDNSTTTTTNNNSNNNYPFKVIHDSGSKIIKSLNLLDPLGGGIYPISSILIFDSNGLETVKLNYKYNHDFLNHSSNEFENLIYDVLDYLS</sequence>
<comment type="caution">
    <text evidence="1">The sequence shown here is derived from an EMBL/GenBank/DDBJ whole genome shotgun (WGS) entry which is preliminary data.</text>
</comment>
<dbReference type="EMBL" id="BSXV01000097">
    <property type="protein sequence ID" value="GME87466.1"/>
    <property type="molecule type" value="Genomic_DNA"/>
</dbReference>
<name>A0ACB5TEW0_CANBO</name>
<proteinExistence type="predicted"/>
<organism evidence="1 2">
    <name type="scientific">Candida boidinii</name>
    <name type="common">Yeast</name>
    <dbReference type="NCBI Taxonomy" id="5477"/>
    <lineage>
        <taxon>Eukaryota</taxon>
        <taxon>Fungi</taxon>
        <taxon>Dikarya</taxon>
        <taxon>Ascomycota</taxon>
        <taxon>Saccharomycotina</taxon>
        <taxon>Pichiomycetes</taxon>
        <taxon>Pichiales</taxon>
        <taxon>Pichiaceae</taxon>
        <taxon>Ogataea</taxon>
        <taxon>Ogataea/Candida clade</taxon>
    </lineage>
</organism>
<accession>A0ACB5TEW0</accession>
<evidence type="ECO:0000313" key="2">
    <source>
        <dbReference type="Proteomes" id="UP001165101"/>
    </source>
</evidence>
<protein>
    <submittedName>
        <fullName evidence="1">Unnamed protein product</fullName>
    </submittedName>
</protein>
<evidence type="ECO:0000313" key="1">
    <source>
        <dbReference type="EMBL" id="GME87466.1"/>
    </source>
</evidence>
<gene>
    <name evidence="1" type="ORF">Cboi01_000038600</name>
</gene>
<reference evidence="1" key="1">
    <citation type="submission" date="2023-04" db="EMBL/GenBank/DDBJ databases">
        <title>Candida boidinii NBRC 1967.</title>
        <authorList>
            <person name="Ichikawa N."/>
            <person name="Sato H."/>
            <person name="Tonouchi N."/>
        </authorList>
    </citation>
    <scope>NUCLEOTIDE SEQUENCE</scope>
    <source>
        <strain evidence="1">NBRC 1967</strain>
    </source>
</reference>